<dbReference type="InterPro" id="IPR054832">
    <property type="entry name" value="transpos_IS91"/>
</dbReference>
<accession>A0A246G741</accession>
<dbReference type="PANTHER" id="PTHR37023">
    <property type="entry name" value="TRANSPOSASE"/>
    <property type="match status" value="1"/>
</dbReference>
<dbReference type="Pfam" id="PF04986">
    <property type="entry name" value="Y2_Tnp"/>
    <property type="match status" value="1"/>
</dbReference>
<dbReference type="GO" id="GO:0004803">
    <property type="term" value="F:transposase activity"/>
    <property type="evidence" value="ECO:0007669"/>
    <property type="project" value="InterPro"/>
</dbReference>
<evidence type="ECO:0000313" key="4">
    <source>
        <dbReference type="Proteomes" id="UP000198034"/>
    </source>
</evidence>
<dbReference type="InterPro" id="IPR007069">
    <property type="entry name" value="Transposase_32"/>
</dbReference>
<dbReference type="PANTHER" id="PTHR37023:SF1">
    <property type="entry name" value="ISSOD25 TRANSPOSASE TNPA_ISSOD25"/>
    <property type="match status" value="1"/>
</dbReference>
<evidence type="ECO:0000259" key="2">
    <source>
        <dbReference type="Pfam" id="PF14319"/>
    </source>
</evidence>
<feature type="domain" description="Transposase zinc-binding" evidence="2">
    <location>
        <begin position="19"/>
        <end position="98"/>
    </location>
</feature>
<comment type="caution">
    <text evidence="3">The sequence shown here is derived from an EMBL/GenBank/DDBJ whole genome shotgun (WGS) entry which is preliminary data.</text>
</comment>
<dbReference type="NCBIfam" id="NF033538">
    <property type="entry name" value="transpos_IS91"/>
    <property type="match status" value="1"/>
</dbReference>
<dbReference type="Pfam" id="PF14319">
    <property type="entry name" value="Zn_Tnp_IS91"/>
    <property type="match status" value="1"/>
</dbReference>
<evidence type="ECO:0000259" key="1">
    <source>
        <dbReference type="Pfam" id="PF04986"/>
    </source>
</evidence>
<dbReference type="AlphaFoldDB" id="A0A246G741"/>
<gene>
    <name evidence="3" type="ORF">BWK62_14980</name>
</gene>
<name>A0A246G741_9FLAO</name>
<dbReference type="EMBL" id="MTCY01000095">
    <property type="protein sequence ID" value="OWP74136.1"/>
    <property type="molecule type" value="Genomic_DNA"/>
</dbReference>
<dbReference type="GO" id="GO:0003677">
    <property type="term" value="F:DNA binding"/>
    <property type="evidence" value="ECO:0007669"/>
    <property type="project" value="InterPro"/>
</dbReference>
<feature type="domain" description="Transposase IS801/IS1294" evidence="1">
    <location>
        <begin position="137"/>
        <end position="305"/>
    </location>
</feature>
<dbReference type="InterPro" id="IPR026889">
    <property type="entry name" value="Zn_Tnp"/>
</dbReference>
<sequence>MRSQREVADVLNLLGDTIEQLGLNSWQLRTLSAVKKCRTVALGGHIDACDACGNISISYNSCRNRHCPKCQGKNKEDWIQAREKELLPVAYFHVVFTLPDALHSLAIHQPKLVYDSLFAASQQTLFAFGNNRGLQMGMIGVLHTWGQNLSLHPHLHCIVPAGGVNNKGVWQNIRKDGKFLFPVKALSKVFRAKFCALLKSKAPEHYHNLKESLWEKRWVVYAKKPFGSPKSVVEYLGRYTHKIAISNHRLQKVDAKGVTFSYKDYKAQGIKKEMTLSLVEFTRRFALHILPKIFVKIRHYGFLSSTWKRHKLPALQAKLQIKPTQKPPKTRVLPKCSCCKNGNLHTLAVFDRRGPPAWYLGGSQSSSSCKD</sequence>
<dbReference type="Proteomes" id="UP000198034">
    <property type="component" value="Unassembled WGS sequence"/>
</dbReference>
<evidence type="ECO:0000313" key="3">
    <source>
        <dbReference type="EMBL" id="OWP74136.1"/>
    </source>
</evidence>
<proteinExistence type="predicted"/>
<dbReference type="GO" id="GO:0006313">
    <property type="term" value="P:DNA transposition"/>
    <property type="evidence" value="ECO:0007669"/>
    <property type="project" value="InterPro"/>
</dbReference>
<protein>
    <submittedName>
        <fullName evidence="3">IS91 family transposase</fullName>
    </submittedName>
</protein>
<organism evidence="3 4">
    <name type="scientific">Flavobacterium columnare</name>
    <dbReference type="NCBI Taxonomy" id="996"/>
    <lineage>
        <taxon>Bacteria</taxon>
        <taxon>Pseudomonadati</taxon>
        <taxon>Bacteroidota</taxon>
        <taxon>Flavobacteriia</taxon>
        <taxon>Flavobacteriales</taxon>
        <taxon>Flavobacteriaceae</taxon>
        <taxon>Flavobacterium</taxon>
    </lineage>
</organism>
<reference evidence="3 4" key="1">
    <citation type="journal article" date="2017" name="Infect. Genet. Evol.">
        <title>Comparative genome analysis of fish pathogen Flavobacterium columnare reveals extensive sequence diversity within the species.</title>
        <authorList>
            <person name="Kayansamruaj P."/>
            <person name="Dong H.T."/>
            <person name="Hirono I."/>
            <person name="Kondo H."/>
            <person name="Senapin S."/>
            <person name="Rodkhum C."/>
        </authorList>
    </citation>
    <scope>NUCLEOTIDE SEQUENCE [LARGE SCALE GENOMIC DNA]</scope>
    <source>
        <strain evidence="3 4">1214</strain>
    </source>
</reference>